<dbReference type="AlphaFoldDB" id="A0A1N7IL63"/>
<dbReference type="STRING" id="570947.SAMN05421687_101432"/>
<accession>A0A1N7IL63</accession>
<protein>
    <submittedName>
        <fullName evidence="2">YlqD protein</fullName>
    </submittedName>
</protein>
<gene>
    <name evidence="2" type="ORF">SAMN05421687_101432</name>
</gene>
<dbReference type="Gene3D" id="6.10.140.1110">
    <property type="match status" value="1"/>
</dbReference>
<organism evidence="2 3">
    <name type="scientific">Salimicrobium flavidum</name>
    <dbReference type="NCBI Taxonomy" id="570947"/>
    <lineage>
        <taxon>Bacteria</taxon>
        <taxon>Bacillati</taxon>
        <taxon>Bacillota</taxon>
        <taxon>Bacilli</taxon>
        <taxon>Bacillales</taxon>
        <taxon>Bacillaceae</taxon>
        <taxon>Salimicrobium</taxon>
    </lineage>
</organism>
<dbReference type="InterPro" id="IPR021297">
    <property type="entry name" value="YlqD"/>
</dbReference>
<evidence type="ECO:0000313" key="2">
    <source>
        <dbReference type="EMBL" id="SIS37721.1"/>
    </source>
</evidence>
<keyword evidence="3" id="KW-1185">Reference proteome</keyword>
<proteinExistence type="predicted"/>
<dbReference type="EMBL" id="FTOC01000001">
    <property type="protein sequence ID" value="SIS37721.1"/>
    <property type="molecule type" value="Genomic_DNA"/>
</dbReference>
<feature type="coiled-coil region" evidence="1">
    <location>
        <begin position="40"/>
        <end position="74"/>
    </location>
</feature>
<name>A0A1N7IL63_9BACI</name>
<dbReference type="Pfam" id="PF11068">
    <property type="entry name" value="YlqD"/>
    <property type="match status" value="1"/>
</dbReference>
<reference evidence="3" key="1">
    <citation type="submission" date="2017-01" db="EMBL/GenBank/DDBJ databases">
        <authorList>
            <person name="Varghese N."/>
            <person name="Submissions S."/>
        </authorList>
    </citation>
    <scope>NUCLEOTIDE SEQUENCE [LARGE SCALE GENOMIC DNA]</scope>
    <source>
        <strain evidence="3">DSM 23127</strain>
    </source>
</reference>
<sequence length="154" mass="18484">MLTLCKKRERDIGLSLFLHLKRGASLKVIKKIPVKVVLTENEREAQNNRLDHQLERMEREVEQFHFERKKMEKKHGSLPSNIDERLTQEVRQRKAKIQTLQYHKEQLEILPDFHEFTIEEIESVVEVKEGMEWKKLQEKEIVIENGFVKRVRDG</sequence>
<evidence type="ECO:0000256" key="1">
    <source>
        <dbReference type="SAM" id="Coils"/>
    </source>
</evidence>
<evidence type="ECO:0000313" key="3">
    <source>
        <dbReference type="Proteomes" id="UP000187608"/>
    </source>
</evidence>
<dbReference type="Proteomes" id="UP000187608">
    <property type="component" value="Unassembled WGS sequence"/>
</dbReference>
<keyword evidence="1" id="KW-0175">Coiled coil</keyword>